<gene>
    <name evidence="1" type="ORF">L195_g059288</name>
</gene>
<accession>A0A2K3JX41</accession>
<reference evidence="1 2" key="2">
    <citation type="journal article" date="2017" name="Front. Plant Sci.">
        <title>Gene Classification and Mining of Molecular Markers Useful in Red Clover (Trifolium pratense) Breeding.</title>
        <authorList>
            <person name="Istvanek J."/>
            <person name="Dluhosova J."/>
            <person name="Dluhos P."/>
            <person name="Patkova L."/>
            <person name="Nedelnik J."/>
            <person name="Repkova J."/>
        </authorList>
    </citation>
    <scope>NUCLEOTIDE SEQUENCE [LARGE SCALE GENOMIC DNA]</scope>
    <source>
        <strain evidence="2">cv. Tatra</strain>
        <tissue evidence="1">Young leaves</tissue>
    </source>
</reference>
<name>A0A2K3JX41_TRIPR</name>
<dbReference type="Proteomes" id="UP000236291">
    <property type="component" value="Unassembled WGS sequence"/>
</dbReference>
<reference evidence="1 2" key="1">
    <citation type="journal article" date="2014" name="Am. J. Bot.">
        <title>Genome assembly and annotation for red clover (Trifolium pratense; Fabaceae).</title>
        <authorList>
            <person name="Istvanek J."/>
            <person name="Jaros M."/>
            <person name="Krenek A."/>
            <person name="Repkova J."/>
        </authorList>
    </citation>
    <scope>NUCLEOTIDE SEQUENCE [LARGE SCALE GENOMIC DNA]</scope>
    <source>
        <strain evidence="2">cv. Tatra</strain>
        <tissue evidence="1">Young leaves</tissue>
    </source>
</reference>
<comment type="caution">
    <text evidence="1">The sequence shown here is derived from an EMBL/GenBank/DDBJ whole genome shotgun (WGS) entry which is preliminary data.</text>
</comment>
<sequence>MLRVVAEINTTLRVIDITLRVITSQWPIFSGQSFTPCVDSPHAARDQS</sequence>
<feature type="non-terminal residue" evidence="1">
    <location>
        <position position="48"/>
    </location>
</feature>
<proteinExistence type="predicted"/>
<dbReference type="AlphaFoldDB" id="A0A2K3JX41"/>
<evidence type="ECO:0000313" key="1">
    <source>
        <dbReference type="EMBL" id="PNX58625.1"/>
    </source>
</evidence>
<organism evidence="1 2">
    <name type="scientific">Trifolium pratense</name>
    <name type="common">Red clover</name>
    <dbReference type="NCBI Taxonomy" id="57577"/>
    <lineage>
        <taxon>Eukaryota</taxon>
        <taxon>Viridiplantae</taxon>
        <taxon>Streptophyta</taxon>
        <taxon>Embryophyta</taxon>
        <taxon>Tracheophyta</taxon>
        <taxon>Spermatophyta</taxon>
        <taxon>Magnoliopsida</taxon>
        <taxon>eudicotyledons</taxon>
        <taxon>Gunneridae</taxon>
        <taxon>Pentapetalae</taxon>
        <taxon>rosids</taxon>
        <taxon>fabids</taxon>
        <taxon>Fabales</taxon>
        <taxon>Fabaceae</taxon>
        <taxon>Papilionoideae</taxon>
        <taxon>50 kb inversion clade</taxon>
        <taxon>NPAAA clade</taxon>
        <taxon>Hologalegina</taxon>
        <taxon>IRL clade</taxon>
        <taxon>Trifolieae</taxon>
        <taxon>Trifolium</taxon>
    </lineage>
</organism>
<dbReference type="EMBL" id="ASHM01128530">
    <property type="protein sequence ID" value="PNX58625.1"/>
    <property type="molecule type" value="Genomic_DNA"/>
</dbReference>
<evidence type="ECO:0000313" key="2">
    <source>
        <dbReference type="Proteomes" id="UP000236291"/>
    </source>
</evidence>
<protein>
    <submittedName>
        <fullName evidence="1">Uncharacterized protein</fullName>
    </submittedName>
</protein>